<sequence length="235" mass="27330">MKVKLRKICFENIKIKNNSLVGANLVRCNLNESQLENLDISGDNLNEAQLFNCQWKKLRIHELHKLDSYNNTVYSLCFSPDGIALASGSRDNSILLWDIKTGKQKSKLNGHSAAVYSLLLSRWYYINIYQQRQHYLFMECQDWTINLNFRLKLKDKVSLFQSFLQNNNFSEKGVNSNLTILAISQYPNLQAQKALIFKGEFFLNHSGIELRKLFQQEGSYILESQLQILQNIIQN</sequence>
<keyword evidence="3" id="KW-1185">Reference proteome</keyword>
<organism evidence="2 3">
    <name type="scientific">Paramecium pentaurelia</name>
    <dbReference type="NCBI Taxonomy" id="43138"/>
    <lineage>
        <taxon>Eukaryota</taxon>
        <taxon>Sar</taxon>
        <taxon>Alveolata</taxon>
        <taxon>Ciliophora</taxon>
        <taxon>Intramacronucleata</taxon>
        <taxon>Oligohymenophorea</taxon>
        <taxon>Peniculida</taxon>
        <taxon>Parameciidae</taxon>
        <taxon>Paramecium</taxon>
    </lineage>
</organism>
<dbReference type="Pfam" id="PF00400">
    <property type="entry name" value="WD40"/>
    <property type="match status" value="1"/>
</dbReference>
<protein>
    <submittedName>
        <fullName evidence="2">Uncharacterized protein</fullName>
    </submittedName>
</protein>
<dbReference type="InterPro" id="IPR019775">
    <property type="entry name" value="WD40_repeat_CS"/>
</dbReference>
<dbReference type="PANTHER" id="PTHR45333:SF1">
    <property type="entry name" value="CHROMOSOME UNDETERMINED SCAFFOLD_625, WHOLE GENOME SHOTGUN SEQUENCE"/>
    <property type="match status" value="1"/>
</dbReference>
<gene>
    <name evidence="2" type="ORF">PPENT_87.1.T1540135</name>
</gene>
<dbReference type="InterPro" id="IPR001680">
    <property type="entry name" value="WD40_rpt"/>
</dbReference>
<evidence type="ECO:0000313" key="3">
    <source>
        <dbReference type="Proteomes" id="UP000689195"/>
    </source>
</evidence>
<dbReference type="PROSITE" id="PS00678">
    <property type="entry name" value="WD_REPEATS_1"/>
    <property type="match status" value="1"/>
</dbReference>
<reference evidence="2" key="1">
    <citation type="submission" date="2021-01" db="EMBL/GenBank/DDBJ databases">
        <authorList>
            <consortium name="Genoscope - CEA"/>
            <person name="William W."/>
        </authorList>
    </citation>
    <scope>NUCLEOTIDE SEQUENCE</scope>
</reference>
<keyword evidence="1" id="KW-0853">WD repeat</keyword>
<feature type="repeat" description="WD" evidence="1">
    <location>
        <begin position="66"/>
        <end position="107"/>
    </location>
</feature>
<dbReference type="EMBL" id="CAJJDO010000154">
    <property type="protein sequence ID" value="CAD8209459.1"/>
    <property type="molecule type" value="Genomic_DNA"/>
</dbReference>
<proteinExistence type="predicted"/>
<evidence type="ECO:0000256" key="1">
    <source>
        <dbReference type="PROSITE-ProRule" id="PRU00221"/>
    </source>
</evidence>
<dbReference type="PROSITE" id="PS50294">
    <property type="entry name" value="WD_REPEATS_REGION"/>
    <property type="match status" value="1"/>
</dbReference>
<dbReference type="Proteomes" id="UP000689195">
    <property type="component" value="Unassembled WGS sequence"/>
</dbReference>
<dbReference type="PANTHER" id="PTHR45333">
    <property type="entry name" value="MEMBRANE PROTEIN-RELATED"/>
    <property type="match status" value="1"/>
</dbReference>
<dbReference type="OrthoDB" id="273771at2759"/>
<accession>A0A8S1Y6K7</accession>
<dbReference type="AlphaFoldDB" id="A0A8S1Y6K7"/>
<dbReference type="PROSITE" id="PS50082">
    <property type="entry name" value="WD_REPEATS_2"/>
    <property type="match status" value="1"/>
</dbReference>
<evidence type="ECO:0000313" key="2">
    <source>
        <dbReference type="EMBL" id="CAD8209459.1"/>
    </source>
</evidence>
<dbReference type="SMART" id="SM00320">
    <property type="entry name" value="WD40"/>
    <property type="match status" value="1"/>
</dbReference>
<name>A0A8S1Y6K7_9CILI</name>
<comment type="caution">
    <text evidence="2">The sequence shown here is derived from an EMBL/GenBank/DDBJ whole genome shotgun (WGS) entry which is preliminary data.</text>
</comment>